<dbReference type="CDD" id="cd10283">
    <property type="entry name" value="MnuA_DNase1-like"/>
    <property type="match status" value="1"/>
</dbReference>
<dbReference type="PANTHER" id="PTHR42834">
    <property type="entry name" value="ENDONUCLEASE/EXONUCLEASE/PHOSPHATASE FAMILY PROTEIN (AFU_ORTHOLOGUE AFUA_3G09210)"/>
    <property type="match status" value="1"/>
</dbReference>
<dbReference type="InterPro" id="IPR047971">
    <property type="entry name" value="ExeM-like"/>
</dbReference>
<keyword evidence="4" id="KW-1185">Reference proteome</keyword>
<feature type="coiled-coil region" evidence="1">
    <location>
        <begin position="295"/>
        <end position="339"/>
    </location>
</feature>
<name>A0A1H8TGA6_9GAMM</name>
<dbReference type="AlphaFoldDB" id="A0A1H8TGA6"/>
<evidence type="ECO:0000313" key="4">
    <source>
        <dbReference type="Proteomes" id="UP000199657"/>
    </source>
</evidence>
<evidence type="ECO:0000259" key="2">
    <source>
        <dbReference type="Pfam" id="PF03372"/>
    </source>
</evidence>
<evidence type="ECO:0000313" key="3">
    <source>
        <dbReference type="EMBL" id="SEO90159.1"/>
    </source>
</evidence>
<organism evidence="3 4">
    <name type="scientific">Aquisalimonas asiatica</name>
    <dbReference type="NCBI Taxonomy" id="406100"/>
    <lineage>
        <taxon>Bacteria</taxon>
        <taxon>Pseudomonadati</taxon>
        <taxon>Pseudomonadota</taxon>
        <taxon>Gammaproteobacteria</taxon>
        <taxon>Chromatiales</taxon>
        <taxon>Ectothiorhodospiraceae</taxon>
        <taxon>Aquisalimonas</taxon>
    </lineage>
</organism>
<dbReference type="SUPFAM" id="SSF56219">
    <property type="entry name" value="DNase I-like"/>
    <property type="match status" value="1"/>
</dbReference>
<dbReference type="InterPro" id="IPR005135">
    <property type="entry name" value="Endo/exonuclease/phosphatase"/>
</dbReference>
<dbReference type="InterPro" id="IPR036691">
    <property type="entry name" value="Endo/exonu/phosph_ase_sf"/>
</dbReference>
<dbReference type="CDD" id="cd04486">
    <property type="entry name" value="YhcR_OBF_like"/>
    <property type="match status" value="1"/>
</dbReference>
<protein>
    <recommendedName>
        <fullName evidence="2">Endonuclease/exonuclease/phosphatase domain-containing protein</fullName>
    </recommendedName>
</protein>
<accession>A0A1H8TGA6</accession>
<proteinExistence type="predicted"/>
<dbReference type="STRING" id="406100.SAMN04488052_104173"/>
<sequence length="562" mass="60462">MKDWLMRKDVLWGAGMAALLVAYLAFGDTADPCRDEPVPLAAASGQGDGAIPEGEPVTVEGVVTGAFPGRDALNGFFMQAPDGQPPGALFVYAPGLTEAERERVRPGHLLQVTGVTARFHGRPQIGDVETVYHCGAPGRPEPDTLELPLADADRDRLEGRLVRYPGTLTVIDNYHLGRYGTLELAPERLIRGRSDDQPGERLLLDDGSYRADPDPVPYLDDTSGTRRAGDRVHAPVGVLTFAFDRWRLHPVEPPRFQAANPRPEAPASVSGDVRAAAFNVENYFLTLGERGAADADALERQRARLLAALQGLDADLLALVELENDAAAAEDLAERASAALDGPEYRAVTGGDTGSDAIKVGFAYRPDRLTLLEGPFRDTASVHNRPPQAAVFRPVDGEPLLAVVVHFKAKVGCPDTGDVDRGQGCWNRLRTRQADALLDFVGRKVARTGVDDVLLLGDFNSYAAEDPVRRLEAADYLNLVADRLPPESQYSYVFRGGAGTLDYGFASESMAARVAGATIWHINADEPPVFGVDGRLSDAPATDGPYRASDHDPLLLGIDALH</sequence>
<dbReference type="Pfam" id="PF03372">
    <property type="entry name" value="Exo_endo_phos"/>
    <property type="match status" value="1"/>
</dbReference>
<dbReference type="NCBIfam" id="NF033681">
    <property type="entry name" value="ExeM_NucH_DNase"/>
    <property type="match status" value="1"/>
</dbReference>
<dbReference type="GO" id="GO:0003824">
    <property type="term" value="F:catalytic activity"/>
    <property type="evidence" value="ECO:0007669"/>
    <property type="project" value="InterPro"/>
</dbReference>
<feature type="domain" description="Endonuclease/exonuclease/phosphatase" evidence="2">
    <location>
        <begin position="278"/>
        <end position="551"/>
    </location>
</feature>
<reference evidence="3 4" key="1">
    <citation type="submission" date="2016-10" db="EMBL/GenBank/DDBJ databases">
        <authorList>
            <person name="de Groot N.N."/>
        </authorList>
    </citation>
    <scope>NUCLEOTIDE SEQUENCE [LARGE SCALE GENOMIC DNA]</scope>
    <source>
        <strain evidence="3 4">CGMCC 1.6291</strain>
    </source>
</reference>
<dbReference type="EMBL" id="FOEG01000004">
    <property type="protein sequence ID" value="SEO90159.1"/>
    <property type="molecule type" value="Genomic_DNA"/>
</dbReference>
<dbReference type="Gene3D" id="3.60.10.10">
    <property type="entry name" value="Endonuclease/exonuclease/phosphatase"/>
    <property type="match status" value="1"/>
</dbReference>
<dbReference type="PANTHER" id="PTHR42834:SF1">
    <property type="entry name" value="ENDONUCLEASE_EXONUCLEASE_PHOSPHATASE FAMILY PROTEIN (AFU_ORTHOLOGUE AFUA_3G09210)"/>
    <property type="match status" value="1"/>
</dbReference>
<dbReference type="OrthoDB" id="9800417at2"/>
<gene>
    <name evidence="3" type="ORF">SAMN04488052_104173</name>
</gene>
<dbReference type="Proteomes" id="UP000199657">
    <property type="component" value="Unassembled WGS sequence"/>
</dbReference>
<evidence type="ECO:0000256" key="1">
    <source>
        <dbReference type="SAM" id="Coils"/>
    </source>
</evidence>
<keyword evidence="1" id="KW-0175">Coiled coil</keyword>
<dbReference type="RefSeq" id="WP_091643434.1">
    <property type="nucleotide sequence ID" value="NZ_FOEG01000004.1"/>
</dbReference>